<evidence type="ECO:0000256" key="7">
    <source>
        <dbReference type="ARBA" id="ARBA00023136"/>
    </source>
</evidence>
<keyword evidence="9" id="KW-0066">ATP synthesis</keyword>
<comment type="similarity">
    <text evidence="3">Belongs to the ATPase gamma chain family.</text>
</comment>
<dbReference type="Gene3D" id="3.40.1380.10">
    <property type="match status" value="1"/>
</dbReference>
<dbReference type="GO" id="GO:0045259">
    <property type="term" value="C:proton-transporting ATP synthase complex"/>
    <property type="evidence" value="ECO:0007669"/>
    <property type="project" value="UniProtKB-KW"/>
</dbReference>
<evidence type="ECO:0000313" key="11">
    <source>
        <dbReference type="Proteomes" id="UP000263642"/>
    </source>
</evidence>
<evidence type="ECO:0000256" key="4">
    <source>
        <dbReference type="ARBA" id="ARBA00022448"/>
    </source>
</evidence>
<keyword evidence="8" id="KW-0139">CF(1)</keyword>
<proteinExistence type="inferred from homology"/>
<evidence type="ECO:0000256" key="6">
    <source>
        <dbReference type="ARBA" id="ARBA00023065"/>
    </source>
</evidence>
<dbReference type="InterPro" id="IPR000131">
    <property type="entry name" value="ATP_synth_F1_gsu"/>
</dbReference>
<dbReference type="PANTHER" id="PTHR11693:SF22">
    <property type="entry name" value="ATP SYNTHASE SUBUNIT GAMMA, MITOCHONDRIAL"/>
    <property type="match status" value="1"/>
</dbReference>
<sequence>MQDFETLKRSIESTRDLESVVRTMKTLAAVSIRQYEQAVDSLEDYSDTVYCGLEMVLSKSLSDSRLTDGPASGTIGMILFGSDQGMCGQFNEQLETYAEEYFTATDLVRRKQAWMIVGSRMRGKALDSGHEVDFDFSLPGSATGIAPLVSEMLAKIDQWRHQRRLSEIYIFYNQRESASTYKPHVVQLLPVDPTKFHRKHQSPSTSRSLTLYTMSRTTLLSRLIQQYLFVSLFRACAESMAGENASRIASMQAAERNIKERLMNLQAEFNQRRQTAITEELLDVVTGFEALKDAE</sequence>
<comment type="subcellular location">
    <subcellularLocation>
        <location evidence="2">Membrane</location>
        <topology evidence="2">Peripheral membrane protein</topology>
    </subcellularLocation>
</comment>
<evidence type="ECO:0000313" key="10">
    <source>
        <dbReference type="EMBL" id="HCO26517.1"/>
    </source>
</evidence>
<evidence type="ECO:0000256" key="8">
    <source>
        <dbReference type="ARBA" id="ARBA00023196"/>
    </source>
</evidence>
<accession>A0A3D3RER6</accession>
<evidence type="ECO:0000256" key="2">
    <source>
        <dbReference type="ARBA" id="ARBA00004170"/>
    </source>
</evidence>
<organism evidence="10 11">
    <name type="scientific">Gimesia maris</name>
    <dbReference type="NCBI Taxonomy" id="122"/>
    <lineage>
        <taxon>Bacteria</taxon>
        <taxon>Pseudomonadati</taxon>
        <taxon>Planctomycetota</taxon>
        <taxon>Planctomycetia</taxon>
        <taxon>Planctomycetales</taxon>
        <taxon>Planctomycetaceae</taxon>
        <taxon>Gimesia</taxon>
    </lineage>
</organism>
<dbReference type="SUPFAM" id="SSF52943">
    <property type="entry name" value="ATP synthase (F1-ATPase), gamma subunit"/>
    <property type="match status" value="1"/>
</dbReference>
<evidence type="ECO:0000256" key="3">
    <source>
        <dbReference type="ARBA" id="ARBA00007681"/>
    </source>
</evidence>
<evidence type="ECO:0000256" key="1">
    <source>
        <dbReference type="ARBA" id="ARBA00003456"/>
    </source>
</evidence>
<dbReference type="Gene3D" id="1.10.287.80">
    <property type="entry name" value="ATP synthase, gamma subunit, helix hairpin domain"/>
    <property type="match status" value="1"/>
</dbReference>
<dbReference type="AlphaFoldDB" id="A0A3D3RER6"/>
<dbReference type="InterPro" id="IPR017709">
    <property type="entry name" value="Alt_ATP_synth_F1_gsu"/>
</dbReference>
<dbReference type="GO" id="GO:0046933">
    <property type="term" value="F:proton-transporting ATP synthase activity, rotational mechanism"/>
    <property type="evidence" value="ECO:0007669"/>
    <property type="project" value="InterPro"/>
</dbReference>
<dbReference type="InterPro" id="IPR035968">
    <property type="entry name" value="ATP_synth_F1_ATPase_gsu"/>
</dbReference>
<evidence type="ECO:0000256" key="5">
    <source>
        <dbReference type="ARBA" id="ARBA00022781"/>
    </source>
</evidence>
<evidence type="ECO:0000256" key="9">
    <source>
        <dbReference type="ARBA" id="ARBA00023310"/>
    </source>
</evidence>
<gene>
    <name evidence="10" type="ORF">DIT97_27195</name>
</gene>
<keyword evidence="7" id="KW-0472">Membrane</keyword>
<name>A0A3D3RER6_9PLAN</name>
<dbReference type="PANTHER" id="PTHR11693">
    <property type="entry name" value="ATP SYNTHASE GAMMA CHAIN"/>
    <property type="match status" value="1"/>
</dbReference>
<keyword evidence="5" id="KW-0375">Hydrogen ion transport</keyword>
<dbReference type="Proteomes" id="UP000263642">
    <property type="component" value="Unassembled WGS sequence"/>
</dbReference>
<keyword evidence="4" id="KW-0813">Transport</keyword>
<dbReference type="CDD" id="cd12151">
    <property type="entry name" value="F1-ATPase_gamma"/>
    <property type="match status" value="1"/>
</dbReference>
<dbReference type="EMBL" id="DQAY01000162">
    <property type="protein sequence ID" value="HCO26517.1"/>
    <property type="molecule type" value="Genomic_DNA"/>
</dbReference>
<dbReference type="NCBIfam" id="TIGR03323">
    <property type="entry name" value="alt_F1F0_F1_gam"/>
    <property type="match status" value="1"/>
</dbReference>
<dbReference type="Pfam" id="PF00231">
    <property type="entry name" value="ATP-synt"/>
    <property type="match status" value="1"/>
</dbReference>
<comment type="caution">
    <text evidence="10">The sequence shown here is derived from an EMBL/GenBank/DDBJ whole genome shotgun (WGS) entry which is preliminary data.</text>
</comment>
<dbReference type="PRINTS" id="PR00126">
    <property type="entry name" value="ATPASEGAMMA"/>
</dbReference>
<keyword evidence="6" id="KW-0406">Ion transport</keyword>
<reference evidence="10 11" key="1">
    <citation type="journal article" date="2018" name="Nat. Biotechnol.">
        <title>A standardized bacterial taxonomy based on genome phylogeny substantially revises the tree of life.</title>
        <authorList>
            <person name="Parks D.H."/>
            <person name="Chuvochina M."/>
            <person name="Waite D.W."/>
            <person name="Rinke C."/>
            <person name="Skarshewski A."/>
            <person name="Chaumeil P.A."/>
            <person name="Hugenholtz P."/>
        </authorList>
    </citation>
    <scope>NUCLEOTIDE SEQUENCE [LARGE SCALE GENOMIC DNA]</scope>
    <source>
        <strain evidence="10">UBA9375</strain>
    </source>
</reference>
<protein>
    <submittedName>
        <fullName evidence="10">F0F1 ATP synthase subunit gamma</fullName>
    </submittedName>
</protein>
<comment type="function">
    <text evidence="1">Produces ATP from ADP in the presence of a proton gradient across the membrane. The gamma chain is believed to be important in regulating ATPase activity and the flow of protons through the CF(0) complex.</text>
</comment>